<dbReference type="STRING" id="177413.SAMN05660859_2806"/>
<evidence type="ECO:0000256" key="2">
    <source>
        <dbReference type="ARBA" id="ARBA00007543"/>
    </source>
</evidence>
<dbReference type="EMBL" id="FMTP01000004">
    <property type="protein sequence ID" value="SCW78710.1"/>
    <property type="molecule type" value="Genomic_DNA"/>
</dbReference>
<evidence type="ECO:0000256" key="6">
    <source>
        <dbReference type="ARBA" id="ARBA00023136"/>
    </source>
</evidence>
<evidence type="ECO:0000256" key="5">
    <source>
        <dbReference type="ARBA" id="ARBA00022989"/>
    </source>
</evidence>
<evidence type="ECO:0000256" key="7">
    <source>
        <dbReference type="SAM" id="Phobius"/>
    </source>
</evidence>
<feature type="transmembrane region" description="Helical" evidence="7">
    <location>
        <begin position="88"/>
        <end position="106"/>
    </location>
</feature>
<accession>A0A1G4TBF7</accession>
<dbReference type="Proteomes" id="UP000198889">
    <property type="component" value="Unassembled WGS sequence"/>
</dbReference>
<protein>
    <submittedName>
        <fullName evidence="8">Cytochrome bd-I ubiquinol oxidase subunit 2 apoprotein</fullName>
    </submittedName>
</protein>
<keyword evidence="6 7" id="KW-0472">Membrane</keyword>
<keyword evidence="3" id="KW-1003">Cell membrane</keyword>
<dbReference type="GO" id="GO:0070069">
    <property type="term" value="C:cytochrome complex"/>
    <property type="evidence" value="ECO:0007669"/>
    <property type="project" value="TreeGrafter"/>
</dbReference>
<evidence type="ECO:0000313" key="9">
    <source>
        <dbReference type="Proteomes" id="UP000198889"/>
    </source>
</evidence>
<keyword evidence="5 7" id="KW-1133">Transmembrane helix</keyword>
<dbReference type="GO" id="GO:0009055">
    <property type="term" value="F:electron transfer activity"/>
    <property type="evidence" value="ECO:0007669"/>
    <property type="project" value="TreeGrafter"/>
</dbReference>
<dbReference type="InterPro" id="IPR003317">
    <property type="entry name" value="Cyt-d_oxidase_su2"/>
</dbReference>
<comment type="similarity">
    <text evidence="2">Belongs to the cytochrome ubiquinol oxidase subunit 2 family.</text>
</comment>
<dbReference type="Pfam" id="PF02322">
    <property type="entry name" value="Cyt_bd_oxida_II"/>
    <property type="match status" value="1"/>
</dbReference>
<evidence type="ECO:0000313" key="8">
    <source>
        <dbReference type="EMBL" id="SCW78710.1"/>
    </source>
</evidence>
<gene>
    <name evidence="8" type="ORF">SAMN05660859_2806</name>
</gene>
<feature type="transmembrane region" description="Helical" evidence="7">
    <location>
        <begin position="265"/>
        <end position="287"/>
    </location>
</feature>
<feature type="transmembrane region" description="Helical" evidence="7">
    <location>
        <begin position="202"/>
        <end position="222"/>
    </location>
</feature>
<feature type="transmembrane region" description="Helical" evidence="7">
    <location>
        <begin position="118"/>
        <end position="143"/>
    </location>
</feature>
<feature type="transmembrane region" description="Helical" evidence="7">
    <location>
        <begin position="234"/>
        <end position="253"/>
    </location>
</feature>
<organism evidence="8 9">
    <name type="scientific">Ancylobacter rudongensis</name>
    <dbReference type="NCBI Taxonomy" id="177413"/>
    <lineage>
        <taxon>Bacteria</taxon>
        <taxon>Pseudomonadati</taxon>
        <taxon>Pseudomonadota</taxon>
        <taxon>Alphaproteobacteria</taxon>
        <taxon>Hyphomicrobiales</taxon>
        <taxon>Xanthobacteraceae</taxon>
        <taxon>Ancylobacter</taxon>
    </lineage>
</organism>
<name>A0A1G4TBF7_9HYPH</name>
<dbReference type="GO" id="GO:0019646">
    <property type="term" value="P:aerobic electron transport chain"/>
    <property type="evidence" value="ECO:0007669"/>
    <property type="project" value="TreeGrafter"/>
</dbReference>
<evidence type="ECO:0000256" key="4">
    <source>
        <dbReference type="ARBA" id="ARBA00022692"/>
    </source>
</evidence>
<feature type="transmembrane region" description="Helical" evidence="7">
    <location>
        <begin position="12"/>
        <end position="44"/>
    </location>
</feature>
<comment type="subcellular location">
    <subcellularLocation>
        <location evidence="1">Cell membrane</location>
        <topology evidence="1">Multi-pass membrane protein</topology>
    </subcellularLocation>
</comment>
<dbReference type="GO" id="GO:0016682">
    <property type="term" value="F:oxidoreductase activity, acting on diphenols and related substances as donors, oxygen as acceptor"/>
    <property type="evidence" value="ECO:0007669"/>
    <property type="project" value="TreeGrafter"/>
</dbReference>
<reference evidence="9" key="1">
    <citation type="submission" date="2016-10" db="EMBL/GenBank/DDBJ databases">
        <authorList>
            <person name="Varghese N."/>
            <person name="Submissions S."/>
        </authorList>
    </citation>
    <scope>NUCLEOTIDE SEQUENCE [LARGE SCALE GENOMIC DNA]</scope>
    <source>
        <strain evidence="9">CGMCC 1.1761</strain>
    </source>
</reference>
<sequence length="340" mass="37383">MFVGSGMEWYLPVIWSLLLAVAIAMYVVLDGFDLGMGILFPFAASDVEKDQMMSSVAPFWDGNETWLVLGGGGLLVAFPLAYSIVMPALYLPVIFMLLALVFRGVAFEFRHVADTSRFLWNIAFAGGSTLAAFFQGVLLGGFVQGIKVENNAFAGGPLDWLTPFALVCGVAVVAGYALIGSVWLVMKTEGAAAIRSRARAKMLLPVVLVFMAIISLWTPLAFPRIAERWFTTPNLFYLAPVPLLTLALSYYVWRWLEKGHDNLPFFGVIGLFLLGYLGIGVSIFPYLVPPTLTVWETAAAPASQVFMLIGTIFMLPVILGYIAFVYWLFRGKVREGEGYH</sequence>
<dbReference type="RefSeq" id="WP_280138057.1">
    <property type="nucleotide sequence ID" value="NZ_FMTP01000004.1"/>
</dbReference>
<dbReference type="NCBIfam" id="TIGR00203">
    <property type="entry name" value="cydB"/>
    <property type="match status" value="1"/>
</dbReference>
<feature type="transmembrane region" description="Helical" evidence="7">
    <location>
        <begin position="163"/>
        <end position="186"/>
    </location>
</feature>
<dbReference type="GO" id="GO:0005886">
    <property type="term" value="C:plasma membrane"/>
    <property type="evidence" value="ECO:0007669"/>
    <property type="project" value="UniProtKB-SubCell"/>
</dbReference>
<dbReference type="PANTHER" id="PTHR43141:SF4">
    <property type="entry name" value="CYTOCHROME BD2 SUBUNIT II"/>
    <property type="match status" value="1"/>
</dbReference>
<proteinExistence type="inferred from homology"/>
<evidence type="ECO:0000256" key="3">
    <source>
        <dbReference type="ARBA" id="ARBA00022475"/>
    </source>
</evidence>
<evidence type="ECO:0000256" key="1">
    <source>
        <dbReference type="ARBA" id="ARBA00004651"/>
    </source>
</evidence>
<keyword evidence="4 7" id="KW-0812">Transmembrane</keyword>
<feature type="transmembrane region" description="Helical" evidence="7">
    <location>
        <begin position="307"/>
        <end position="329"/>
    </location>
</feature>
<dbReference type="PANTHER" id="PTHR43141">
    <property type="entry name" value="CYTOCHROME BD2 SUBUNIT II"/>
    <property type="match status" value="1"/>
</dbReference>
<keyword evidence="9" id="KW-1185">Reference proteome</keyword>
<dbReference type="AlphaFoldDB" id="A0A1G4TBF7"/>